<accession>A0ABR2CDQ1</accession>
<dbReference type="Proteomes" id="UP001472677">
    <property type="component" value="Unassembled WGS sequence"/>
</dbReference>
<protein>
    <submittedName>
        <fullName evidence="2">Uncharacterized protein</fullName>
    </submittedName>
</protein>
<keyword evidence="1" id="KW-0472">Membrane</keyword>
<sequence length="210" mass="23197">MAYSKFDFSFDVFPSEESVFRSARIGPKAPFSDPILTLINLKISSPSGFRRMISSAAEIWTRIDEASDVVDRRCWIEWGLSPDLSLSSKTFAMTGALAWQLMNSQAILLAYLKAKLLVVVGALARASVYIGLKVATLSVTMLVVISVLKLFHHAYFFLLLETGDQELVTSMSVTILGVWVYVEVTLRHYGDLESSFGGIQITEFLAVAAV</sequence>
<organism evidence="2 3">
    <name type="scientific">Hibiscus sabdariffa</name>
    <name type="common">roselle</name>
    <dbReference type="NCBI Taxonomy" id="183260"/>
    <lineage>
        <taxon>Eukaryota</taxon>
        <taxon>Viridiplantae</taxon>
        <taxon>Streptophyta</taxon>
        <taxon>Embryophyta</taxon>
        <taxon>Tracheophyta</taxon>
        <taxon>Spermatophyta</taxon>
        <taxon>Magnoliopsida</taxon>
        <taxon>eudicotyledons</taxon>
        <taxon>Gunneridae</taxon>
        <taxon>Pentapetalae</taxon>
        <taxon>rosids</taxon>
        <taxon>malvids</taxon>
        <taxon>Malvales</taxon>
        <taxon>Malvaceae</taxon>
        <taxon>Malvoideae</taxon>
        <taxon>Hibiscus</taxon>
    </lineage>
</organism>
<dbReference type="EMBL" id="JBBPBM010000055">
    <property type="protein sequence ID" value="KAK8517623.1"/>
    <property type="molecule type" value="Genomic_DNA"/>
</dbReference>
<evidence type="ECO:0000256" key="1">
    <source>
        <dbReference type="SAM" id="Phobius"/>
    </source>
</evidence>
<keyword evidence="1" id="KW-0812">Transmembrane</keyword>
<keyword evidence="1" id="KW-1133">Transmembrane helix</keyword>
<feature type="transmembrane region" description="Helical" evidence="1">
    <location>
        <begin position="106"/>
        <end position="124"/>
    </location>
</feature>
<evidence type="ECO:0000313" key="3">
    <source>
        <dbReference type="Proteomes" id="UP001472677"/>
    </source>
</evidence>
<name>A0ABR2CDQ1_9ROSI</name>
<evidence type="ECO:0000313" key="2">
    <source>
        <dbReference type="EMBL" id="KAK8517623.1"/>
    </source>
</evidence>
<feature type="transmembrane region" description="Helical" evidence="1">
    <location>
        <begin position="130"/>
        <end position="151"/>
    </location>
</feature>
<gene>
    <name evidence="2" type="ORF">V6N12_016468</name>
</gene>
<proteinExistence type="predicted"/>
<comment type="caution">
    <text evidence="2">The sequence shown here is derived from an EMBL/GenBank/DDBJ whole genome shotgun (WGS) entry which is preliminary data.</text>
</comment>
<reference evidence="2 3" key="1">
    <citation type="journal article" date="2024" name="G3 (Bethesda)">
        <title>Genome assembly of Hibiscus sabdariffa L. provides insights into metabolisms of medicinal natural products.</title>
        <authorList>
            <person name="Kim T."/>
        </authorList>
    </citation>
    <scope>NUCLEOTIDE SEQUENCE [LARGE SCALE GENOMIC DNA]</scope>
    <source>
        <strain evidence="2">TK-2024</strain>
        <tissue evidence="2">Old leaves</tissue>
    </source>
</reference>
<keyword evidence="3" id="KW-1185">Reference proteome</keyword>